<feature type="active site" description="Schiff-base intermediate with substrate" evidence="4">
    <location>
        <position position="165"/>
    </location>
</feature>
<keyword evidence="1 3" id="KW-0456">Lyase</keyword>
<feature type="binding site" evidence="5">
    <location>
        <position position="49"/>
    </location>
    <ligand>
        <name>pyruvate</name>
        <dbReference type="ChEBI" id="CHEBI:15361"/>
    </ligand>
</feature>
<comment type="similarity">
    <text evidence="3">Belongs to the DapA family.</text>
</comment>
<dbReference type="Gene3D" id="3.20.20.70">
    <property type="entry name" value="Aldolase class I"/>
    <property type="match status" value="1"/>
</dbReference>
<dbReference type="PIRSF" id="PIRSF001365">
    <property type="entry name" value="DHDPS"/>
    <property type="match status" value="1"/>
</dbReference>
<feature type="binding site" evidence="5">
    <location>
        <position position="210"/>
    </location>
    <ligand>
        <name>pyruvate</name>
        <dbReference type="ChEBI" id="CHEBI:15361"/>
    </ligand>
</feature>
<dbReference type="GO" id="GO:0005829">
    <property type="term" value="C:cytosol"/>
    <property type="evidence" value="ECO:0007669"/>
    <property type="project" value="TreeGrafter"/>
</dbReference>
<evidence type="ECO:0000256" key="3">
    <source>
        <dbReference type="PIRNR" id="PIRNR001365"/>
    </source>
</evidence>
<dbReference type="Pfam" id="PF00701">
    <property type="entry name" value="DHDPS"/>
    <property type="match status" value="1"/>
</dbReference>
<evidence type="ECO:0000313" key="6">
    <source>
        <dbReference type="EMBL" id="RGS87622.1"/>
    </source>
</evidence>
<dbReference type="EMBL" id="QRVZ01000002">
    <property type="protein sequence ID" value="RGS87622.1"/>
    <property type="molecule type" value="Genomic_DNA"/>
</dbReference>
<dbReference type="CDD" id="cd00408">
    <property type="entry name" value="DHDPS-like"/>
    <property type="match status" value="1"/>
</dbReference>
<evidence type="ECO:0000256" key="4">
    <source>
        <dbReference type="PIRSR" id="PIRSR001365-1"/>
    </source>
</evidence>
<keyword evidence="2" id="KW-0704">Schiff base</keyword>
<dbReference type="InterPro" id="IPR020625">
    <property type="entry name" value="Schiff_base-form_aldolases_AS"/>
</dbReference>
<dbReference type="InterPro" id="IPR002220">
    <property type="entry name" value="DapA-like"/>
</dbReference>
<gene>
    <name evidence="6" type="ORF">DWX70_04045</name>
</gene>
<dbReference type="PROSITE" id="PS00666">
    <property type="entry name" value="DHDPS_2"/>
    <property type="match status" value="1"/>
</dbReference>
<organism evidence="6 7">
    <name type="scientific">Bacteroides ovatus</name>
    <dbReference type="NCBI Taxonomy" id="28116"/>
    <lineage>
        <taxon>Bacteria</taxon>
        <taxon>Pseudomonadati</taxon>
        <taxon>Bacteroidota</taxon>
        <taxon>Bacteroidia</taxon>
        <taxon>Bacteroidales</taxon>
        <taxon>Bacteroidaceae</taxon>
        <taxon>Bacteroides</taxon>
    </lineage>
</organism>
<dbReference type="AlphaFoldDB" id="A0A395W3H0"/>
<dbReference type="GO" id="GO:0008747">
    <property type="term" value="F:N-acetylneuraminate lyase activity"/>
    <property type="evidence" value="ECO:0007669"/>
    <property type="project" value="TreeGrafter"/>
</dbReference>
<dbReference type="GO" id="GO:0019262">
    <property type="term" value="P:N-acetylneuraminate catabolic process"/>
    <property type="evidence" value="ECO:0007669"/>
    <property type="project" value="TreeGrafter"/>
</dbReference>
<comment type="caution">
    <text evidence="6">The sequence shown here is derived from an EMBL/GenBank/DDBJ whole genome shotgun (WGS) entry which is preliminary data.</text>
</comment>
<dbReference type="PANTHER" id="PTHR42849:SF1">
    <property type="entry name" value="N-ACETYLNEURAMINATE LYASE"/>
    <property type="match status" value="1"/>
</dbReference>
<evidence type="ECO:0000313" key="7">
    <source>
        <dbReference type="Proteomes" id="UP000266492"/>
    </source>
</evidence>
<dbReference type="PRINTS" id="PR00146">
    <property type="entry name" value="DHPICSNTHASE"/>
</dbReference>
<dbReference type="SMART" id="SM01130">
    <property type="entry name" value="DHDPS"/>
    <property type="match status" value="1"/>
</dbReference>
<protein>
    <submittedName>
        <fullName evidence="6">Dihydrodipicolinate synthase family protein</fullName>
    </submittedName>
</protein>
<sequence length="308" mass="33748">MDKKLFEGVITPMVTPLIDRENIDIKGLEKLLDHLINGGVSGIFLMGTTGEGTSISLRMRKELIKYSVAYVNGRVPVFASIADCCIEESLNMACYAKECGVSYLVSALPFYLGLTQKEIVDYYTTIADNVSLPLFLYNIPAQTKLMISVEAVKTLAKHPNIIGMKDSSGNGTYFNTLLAEVKAEHSDFTILVGPDEMLASTMALGGNGGVNSGSNLFPELYVNLFKACKAKDAEKIFNLQKLVMKVSTKIYSVDKSSVSFLKGLKAALFTEGLITDYICEPLQKVNDTDLEIIRKNVAELKKLIIQAL</sequence>
<proteinExistence type="inferred from homology"/>
<evidence type="ECO:0000256" key="1">
    <source>
        <dbReference type="ARBA" id="ARBA00023239"/>
    </source>
</evidence>
<dbReference type="SUPFAM" id="SSF51569">
    <property type="entry name" value="Aldolase"/>
    <property type="match status" value="1"/>
</dbReference>
<evidence type="ECO:0000256" key="2">
    <source>
        <dbReference type="ARBA" id="ARBA00023270"/>
    </source>
</evidence>
<evidence type="ECO:0000256" key="5">
    <source>
        <dbReference type="PIRSR" id="PIRSR001365-2"/>
    </source>
</evidence>
<dbReference type="Proteomes" id="UP000266492">
    <property type="component" value="Unassembled WGS sequence"/>
</dbReference>
<accession>A0A395W3H0</accession>
<reference evidence="6 7" key="1">
    <citation type="submission" date="2018-08" db="EMBL/GenBank/DDBJ databases">
        <title>A genome reference for cultivated species of the human gut microbiota.</title>
        <authorList>
            <person name="Zou Y."/>
            <person name="Xue W."/>
            <person name="Luo G."/>
        </authorList>
    </citation>
    <scope>NUCLEOTIDE SEQUENCE [LARGE SCALE GENOMIC DNA]</scope>
    <source>
        <strain evidence="6 7">AF20-9LB</strain>
    </source>
</reference>
<feature type="active site" description="Proton donor/acceptor" evidence="4">
    <location>
        <position position="137"/>
    </location>
</feature>
<dbReference type="RefSeq" id="WP_118418315.1">
    <property type="nucleotide sequence ID" value="NZ_JAQDLI010000002.1"/>
</dbReference>
<dbReference type="InterPro" id="IPR013785">
    <property type="entry name" value="Aldolase_TIM"/>
</dbReference>
<dbReference type="PANTHER" id="PTHR42849">
    <property type="entry name" value="N-ACETYLNEURAMINATE LYASE"/>
    <property type="match status" value="1"/>
</dbReference>
<name>A0A395W3H0_BACOV</name>